<sequence length="98" mass="11123">VPPLDLYLNKRLADFEAKLDQPLLQTRAGPGASRVPTRALIQQACNRLSQRFRKRRARAKGREPKPTALEAYIGAISLYNFLFRVQVPGVSTPYYTYS</sequence>
<dbReference type="OrthoDB" id="4842715at2759"/>
<dbReference type="VEuPathDB" id="FungiDB:MYCTH_2072228"/>
<gene>
    <name evidence="1" type="ORF">MYCTH_2072228</name>
</gene>
<dbReference type="EMBL" id="CP003008">
    <property type="protein sequence ID" value="AEO61291.1"/>
    <property type="molecule type" value="Genomic_DNA"/>
</dbReference>
<protein>
    <submittedName>
        <fullName evidence="1">Uncharacterized protein</fullName>
    </submittedName>
</protein>
<dbReference type="InParanoid" id="G2QNR7"/>
<name>G2QNR7_THET4</name>
<organism evidence="1 2">
    <name type="scientific">Thermothelomyces thermophilus (strain ATCC 42464 / BCRC 31852 / DSM 1799)</name>
    <name type="common">Sporotrichum thermophile</name>
    <dbReference type="NCBI Taxonomy" id="573729"/>
    <lineage>
        <taxon>Eukaryota</taxon>
        <taxon>Fungi</taxon>
        <taxon>Dikarya</taxon>
        <taxon>Ascomycota</taxon>
        <taxon>Pezizomycotina</taxon>
        <taxon>Sordariomycetes</taxon>
        <taxon>Sordariomycetidae</taxon>
        <taxon>Sordariales</taxon>
        <taxon>Chaetomiaceae</taxon>
        <taxon>Thermothelomyces</taxon>
    </lineage>
</organism>
<dbReference type="AlphaFoldDB" id="G2QNR7"/>
<accession>G2QNR7</accession>
<dbReference type="KEGG" id="mtm:MYCTH_2072228"/>
<dbReference type="Proteomes" id="UP000007322">
    <property type="component" value="Chromosome 7"/>
</dbReference>
<dbReference type="GeneID" id="11506509"/>
<keyword evidence="2" id="KW-1185">Reference proteome</keyword>
<reference evidence="1 2" key="1">
    <citation type="journal article" date="2011" name="Nat. Biotechnol.">
        <title>Comparative genomic analysis of the thermophilic biomass-degrading fungi Myceliophthora thermophila and Thielavia terrestris.</title>
        <authorList>
            <person name="Berka R.M."/>
            <person name="Grigoriev I.V."/>
            <person name="Otillar R."/>
            <person name="Salamov A."/>
            <person name="Grimwood J."/>
            <person name="Reid I."/>
            <person name="Ishmael N."/>
            <person name="John T."/>
            <person name="Darmond C."/>
            <person name="Moisan M.-C."/>
            <person name="Henrissat B."/>
            <person name="Coutinho P.M."/>
            <person name="Lombard V."/>
            <person name="Natvig D.O."/>
            <person name="Lindquist E."/>
            <person name="Schmutz J."/>
            <person name="Lucas S."/>
            <person name="Harris P."/>
            <person name="Powlowski J."/>
            <person name="Bellemare A."/>
            <person name="Taylor D."/>
            <person name="Butler G."/>
            <person name="de Vries R.P."/>
            <person name="Allijn I.E."/>
            <person name="van den Brink J."/>
            <person name="Ushinsky S."/>
            <person name="Storms R."/>
            <person name="Powell A.J."/>
            <person name="Paulsen I.T."/>
            <person name="Elbourne L.D.H."/>
            <person name="Baker S.E."/>
            <person name="Magnuson J."/>
            <person name="LaBoissiere S."/>
            <person name="Clutterbuck A.J."/>
            <person name="Martinez D."/>
            <person name="Wogulis M."/>
            <person name="de Leon A.L."/>
            <person name="Rey M.W."/>
            <person name="Tsang A."/>
        </authorList>
    </citation>
    <scope>NUCLEOTIDE SEQUENCE [LARGE SCALE GENOMIC DNA]</scope>
    <source>
        <strain evidence="2">ATCC 42464 / BCRC 31852 / DSM 1799</strain>
    </source>
</reference>
<dbReference type="RefSeq" id="XP_003666536.1">
    <property type="nucleotide sequence ID" value="XM_003666488.1"/>
</dbReference>
<dbReference type="HOGENOM" id="CLU_2339353_0_0_1"/>
<evidence type="ECO:0000313" key="2">
    <source>
        <dbReference type="Proteomes" id="UP000007322"/>
    </source>
</evidence>
<evidence type="ECO:0000313" key="1">
    <source>
        <dbReference type="EMBL" id="AEO61291.1"/>
    </source>
</evidence>
<proteinExistence type="predicted"/>
<feature type="non-terminal residue" evidence="1">
    <location>
        <position position="1"/>
    </location>
</feature>